<evidence type="ECO:0000256" key="8">
    <source>
        <dbReference type="RuleBase" id="RU361173"/>
    </source>
</evidence>
<evidence type="ECO:0000256" key="3">
    <source>
        <dbReference type="ARBA" id="ARBA00022525"/>
    </source>
</evidence>
<proteinExistence type="inferred from homology"/>
<dbReference type="EC" id="4.2.2.10" evidence="7"/>
<comment type="catalytic activity">
    <reaction evidence="6">
        <text>Eliminative cleavage of (1-&gt;4)-alpha-D-galacturonan methyl ester to give oligosaccharides with 4-deoxy-6-O-methyl-alpha-D-galact-4-enuronosyl groups at their non-reducing ends.</text>
        <dbReference type="EC" id="4.2.2.10"/>
    </reaction>
</comment>
<evidence type="ECO:0000256" key="4">
    <source>
        <dbReference type="ARBA" id="ARBA00022729"/>
    </source>
</evidence>
<accession>A0AAN6PTW2</accession>
<keyword evidence="12" id="KW-1185">Reference proteome</keyword>
<feature type="domain" description="Pectate lyase" evidence="10">
    <location>
        <begin position="93"/>
        <end position="300"/>
    </location>
</feature>
<keyword evidence="5 8" id="KW-0456">Lyase</keyword>
<dbReference type="GO" id="GO:0005576">
    <property type="term" value="C:extracellular region"/>
    <property type="evidence" value="ECO:0007669"/>
    <property type="project" value="UniProtKB-SubCell"/>
</dbReference>
<dbReference type="FunFam" id="2.160.20.10:FF:000003">
    <property type="entry name" value="Pectin lyase F"/>
    <property type="match status" value="1"/>
</dbReference>
<reference evidence="11" key="1">
    <citation type="journal article" date="2023" name="Mol. Phylogenet. Evol.">
        <title>Genome-scale phylogeny and comparative genomics of the fungal order Sordariales.</title>
        <authorList>
            <person name="Hensen N."/>
            <person name="Bonometti L."/>
            <person name="Westerberg I."/>
            <person name="Brannstrom I.O."/>
            <person name="Guillou S."/>
            <person name="Cros-Aarteil S."/>
            <person name="Calhoun S."/>
            <person name="Haridas S."/>
            <person name="Kuo A."/>
            <person name="Mondo S."/>
            <person name="Pangilinan J."/>
            <person name="Riley R."/>
            <person name="LaButti K."/>
            <person name="Andreopoulos B."/>
            <person name="Lipzen A."/>
            <person name="Chen C."/>
            <person name="Yan M."/>
            <person name="Daum C."/>
            <person name="Ng V."/>
            <person name="Clum A."/>
            <person name="Steindorff A."/>
            <person name="Ohm R.A."/>
            <person name="Martin F."/>
            <person name="Silar P."/>
            <person name="Natvig D.O."/>
            <person name="Lalanne C."/>
            <person name="Gautier V."/>
            <person name="Ament-Velasquez S.L."/>
            <person name="Kruys A."/>
            <person name="Hutchinson M.I."/>
            <person name="Powell A.J."/>
            <person name="Barry K."/>
            <person name="Miller A.N."/>
            <person name="Grigoriev I.V."/>
            <person name="Debuchy R."/>
            <person name="Gladieux P."/>
            <person name="Hiltunen Thoren M."/>
            <person name="Johannesson H."/>
        </authorList>
    </citation>
    <scope>NUCLEOTIDE SEQUENCE</scope>
    <source>
        <strain evidence="11">CBS 757.83</strain>
    </source>
</reference>
<comment type="similarity">
    <text evidence="2 8">Belongs to the polysaccharide lyase 1 family.</text>
</comment>
<evidence type="ECO:0000256" key="9">
    <source>
        <dbReference type="SAM" id="SignalP"/>
    </source>
</evidence>
<gene>
    <name evidence="11" type="ORF">N658DRAFT_459439</name>
</gene>
<evidence type="ECO:0000256" key="7">
    <source>
        <dbReference type="ARBA" id="ARBA00039082"/>
    </source>
</evidence>
<evidence type="ECO:0000256" key="2">
    <source>
        <dbReference type="ARBA" id="ARBA00010980"/>
    </source>
</evidence>
<comment type="subcellular location">
    <subcellularLocation>
        <location evidence="1 8">Secreted</location>
    </subcellularLocation>
</comment>
<feature type="chain" id="PRO_5042875529" description="pectin lyase" evidence="9">
    <location>
        <begin position="21"/>
        <end position="375"/>
    </location>
</feature>
<dbReference type="InterPro" id="IPR011050">
    <property type="entry name" value="Pectin_lyase_fold/virulence"/>
</dbReference>
<feature type="signal peptide" evidence="9">
    <location>
        <begin position="1"/>
        <end position="20"/>
    </location>
</feature>
<sequence length="375" mass="39385">MKSFALFSSALVALAQTAAAVTGAAEGFAKGVTGGGSATPVYPQTTAELVSYLGDSQPRVIMLDRTFDFTGTEGTATETGCAPWGTGSGCQQSLNKNSWCDNYQPNAPKVQVTYDKAGVLGITVKSNKSLIGVGSKGVIKGKGIRIVSGATNIIVQNIHITNLNPKYVWGGDAITLDNTDMVWIDHVTTSLIGRQHIVLGNQASGRVTISNCKFDGQSTYSATCDTYHYWGLYFTGSNDMITFKNNLVYHMSGRSPKVAGNTLLHAVNNYWYDSTGHNFEADSGAKILVEGSIFQNTKAPLEAGGAGKVLAISGNGAVCSQYLGRVCQDNGFGSSGTLSGSDTTFLTYFGGKNIASATSYTTAKNVINTAGFGKI</sequence>
<reference evidence="11" key="2">
    <citation type="submission" date="2023-05" db="EMBL/GenBank/DDBJ databases">
        <authorList>
            <consortium name="Lawrence Berkeley National Laboratory"/>
            <person name="Steindorff A."/>
            <person name="Hensen N."/>
            <person name="Bonometti L."/>
            <person name="Westerberg I."/>
            <person name="Brannstrom I.O."/>
            <person name="Guillou S."/>
            <person name="Cros-Aarteil S."/>
            <person name="Calhoun S."/>
            <person name="Haridas S."/>
            <person name="Kuo A."/>
            <person name="Mondo S."/>
            <person name="Pangilinan J."/>
            <person name="Riley R."/>
            <person name="Labutti K."/>
            <person name="Andreopoulos B."/>
            <person name="Lipzen A."/>
            <person name="Chen C."/>
            <person name="Yanf M."/>
            <person name="Daum C."/>
            <person name="Ng V."/>
            <person name="Clum A."/>
            <person name="Ohm R."/>
            <person name="Martin F."/>
            <person name="Silar P."/>
            <person name="Natvig D."/>
            <person name="Lalanne C."/>
            <person name="Gautier V."/>
            <person name="Ament-Velasquez S.L."/>
            <person name="Kruys A."/>
            <person name="Hutchinson M.I."/>
            <person name="Powell A.J."/>
            <person name="Barry K."/>
            <person name="Miller A.N."/>
            <person name="Grigoriev I.V."/>
            <person name="Debuchy R."/>
            <person name="Gladieux P."/>
            <person name="Thoren M.H."/>
            <person name="Johannesson H."/>
        </authorList>
    </citation>
    <scope>NUCLEOTIDE SEQUENCE</scope>
    <source>
        <strain evidence="11">CBS 757.83</strain>
    </source>
</reference>
<evidence type="ECO:0000256" key="5">
    <source>
        <dbReference type="ARBA" id="ARBA00023239"/>
    </source>
</evidence>
<dbReference type="SMART" id="SM00656">
    <property type="entry name" value="Amb_all"/>
    <property type="match status" value="1"/>
</dbReference>
<dbReference type="InterPro" id="IPR012334">
    <property type="entry name" value="Pectin_lyas_fold"/>
</dbReference>
<dbReference type="GO" id="GO:0000272">
    <property type="term" value="P:polysaccharide catabolic process"/>
    <property type="evidence" value="ECO:0007669"/>
    <property type="project" value="UniProtKB-KW"/>
</dbReference>
<evidence type="ECO:0000259" key="10">
    <source>
        <dbReference type="SMART" id="SM00656"/>
    </source>
</evidence>
<organism evidence="11 12">
    <name type="scientific">Parathielavia hyrcaniae</name>
    <dbReference type="NCBI Taxonomy" id="113614"/>
    <lineage>
        <taxon>Eukaryota</taxon>
        <taxon>Fungi</taxon>
        <taxon>Dikarya</taxon>
        <taxon>Ascomycota</taxon>
        <taxon>Pezizomycotina</taxon>
        <taxon>Sordariomycetes</taxon>
        <taxon>Sordariomycetidae</taxon>
        <taxon>Sordariales</taxon>
        <taxon>Chaetomiaceae</taxon>
        <taxon>Parathielavia</taxon>
    </lineage>
</organism>
<comment type="caution">
    <text evidence="11">The sequence shown here is derived from an EMBL/GenBank/DDBJ whole genome shotgun (WGS) entry which is preliminary data.</text>
</comment>
<keyword evidence="8" id="KW-0119">Carbohydrate metabolism</keyword>
<dbReference type="EMBL" id="MU863751">
    <property type="protein sequence ID" value="KAK4095990.1"/>
    <property type="molecule type" value="Genomic_DNA"/>
</dbReference>
<keyword evidence="4 9" id="KW-0732">Signal</keyword>
<evidence type="ECO:0000256" key="1">
    <source>
        <dbReference type="ARBA" id="ARBA00004613"/>
    </source>
</evidence>
<keyword evidence="8" id="KW-0624">Polysaccharide degradation</keyword>
<dbReference type="InterPro" id="IPR002022">
    <property type="entry name" value="Pec_lyase"/>
</dbReference>
<dbReference type="Proteomes" id="UP001305647">
    <property type="component" value="Unassembled WGS sequence"/>
</dbReference>
<dbReference type="SUPFAM" id="SSF51126">
    <property type="entry name" value="Pectin lyase-like"/>
    <property type="match status" value="1"/>
</dbReference>
<dbReference type="InterPro" id="IPR045032">
    <property type="entry name" value="PEL"/>
</dbReference>
<dbReference type="GO" id="GO:0030570">
    <property type="term" value="F:pectate lyase activity"/>
    <property type="evidence" value="ECO:0007669"/>
    <property type="project" value="InterPro"/>
</dbReference>
<keyword evidence="3 8" id="KW-0964">Secreted</keyword>
<name>A0AAN6PTW2_9PEZI</name>
<dbReference type="PANTHER" id="PTHR31683:SF16">
    <property type="entry name" value="PECTIN LYASE A-RELATED"/>
    <property type="match status" value="1"/>
</dbReference>
<dbReference type="AlphaFoldDB" id="A0AAN6PTW2"/>
<evidence type="ECO:0000256" key="6">
    <source>
        <dbReference type="ARBA" id="ARBA00036818"/>
    </source>
</evidence>
<dbReference type="GO" id="GO:0047490">
    <property type="term" value="F:pectin lyase activity"/>
    <property type="evidence" value="ECO:0007669"/>
    <property type="project" value="UniProtKB-EC"/>
</dbReference>
<dbReference type="Gene3D" id="2.160.20.10">
    <property type="entry name" value="Single-stranded right-handed beta-helix, Pectin lyase-like"/>
    <property type="match status" value="1"/>
</dbReference>
<dbReference type="Pfam" id="PF00544">
    <property type="entry name" value="Pectate_lyase_4"/>
    <property type="match status" value="1"/>
</dbReference>
<dbReference type="PANTHER" id="PTHR31683">
    <property type="entry name" value="PECTATE LYASE 18-RELATED"/>
    <property type="match status" value="1"/>
</dbReference>
<evidence type="ECO:0000313" key="12">
    <source>
        <dbReference type="Proteomes" id="UP001305647"/>
    </source>
</evidence>
<protein>
    <recommendedName>
        <fullName evidence="7">pectin lyase</fullName>
        <ecNumber evidence="7">4.2.2.10</ecNumber>
    </recommendedName>
</protein>
<evidence type="ECO:0000313" key="11">
    <source>
        <dbReference type="EMBL" id="KAK4095990.1"/>
    </source>
</evidence>